<reference evidence="3 4" key="1">
    <citation type="submission" date="2015-07" db="EMBL/GenBank/DDBJ databases">
        <title>The genome of Dufourea novaeangliae.</title>
        <authorList>
            <person name="Pan H."/>
            <person name="Kapheim K."/>
        </authorList>
    </citation>
    <scope>NUCLEOTIDE SEQUENCE [LARGE SCALE GENOMIC DNA]</scope>
    <source>
        <strain evidence="3">0120121106</strain>
        <tissue evidence="3">Whole body</tissue>
    </source>
</reference>
<dbReference type="Pfam" id="PF24573">
    <property type="entry name" value="HEAT_DAAF5"/>
    <property type="match status" value="1"/>
</dbReference>
<dbReference type="AlphaFoldDB" id="A0A154PC17"/>
<dbReference type="GO" id="GO:0036159">
    <property type="term" value="P:inner dynein arm assembly"/>
    <property type="evidence" value="ECO:0007669"/>
    <property type="project" value="TreeGrafter"/>
</dbReference>
<dbReference type="SUPFAM" id="SSF48371">
    <property type="entry name" value="ARM repeat"/>
    <property type="match status" value="1"/>
</dbReference>
<dbReference type="GO" id="GO:0005737">
    <property type="term" value="C:cytoplasm"/>
    <property type="evidence" value="ECO:0007669"/>
    <property type="project" value="TreeGrafter"/>
</dbReference>
<accession>A0A154PC17</accession>
<dbReference type="InterPro" id="IPR057978">
    <property type="entry name" value="TPR_DAAF5"/>
</dbReference>
<dbReference type="Proteomes" id="UP000076502">
    <property type="component" value="Unassembled WGS sequence"/>
</dbReference>
<proteinExistence type="predicted"/>
<evidence type="ECO:0000259" key="2">
    <source>
        <dbReference type="Pfam" id="PF25757"/>
    </source>
</evidence>
<dbReference type="InterPro" id="IPR052623">
    <property type="entry name" value="DAAF5"/>
</dbReference>
<feature type="non-terminal residue" evidence="3">
    <location>
        <position position="485"/>
    </location>
</feature>
<feature type="domain" description="Dynein axonemal assembly factor 5 HEAT-repeat" evidence="1">
    <location>
        <begin position="310"/>
        <end position="483"/>
    </location>
</feature>
<dbReference type="EMBL" id="KQ434869">
    <property type="protein sequence ID" value="KZC09363.1"/>
    <property type="molecule type" value="Genomic_DNA"/>
</dbReference>
<dbReference type="STRING" id="178035.A0A154PC17"/>
<gene>
    <name evidence="3" type="ORF">WN55_11105</name>
</gene>
<sequence length="485" mass="56007">MSVETANHEFMKLCVMLQSEEKKRRVQGLKEILRILESPQPESEIFKLWDAVNKSLLRILTDSAEICRDQALEVLKLFIVNLTPNDKYIMYLLPILSRRLGTQELIESSEEVRLKCVILLKLLIVKYNNLLTPYVDDLIKILIRTVTDNYPLVKRESCSCVSEFAKNISRHFYTHSGKLVKPILSDFTHQHYRVRIASIISIGDLIQYGDSKCIENVATPLAEKLFDQNGLVRAAVIEIAGCWLLNLRDRYSWWHKILPLLLTGLHDELQEIREKAANFWNDVGQLYIKENQNDEKLKDKMDFLTEDPHHYPNVPRPNLGCRVIAQQTFSKLINGISLELGDWMADIRVRSAQLLCVFILNIENDVTQHIEKLLPPMYRACNNEDNRVVENIERAAEYLGYFVHPKTYCHLIIPTLEESPSVGHLKVFSAILKSSEHSTLLPFLEDIGKFLQQPHICQSKKAAYQLQILSCCYSLILVCKEVCFL</sequence>
<evidence type="ECO:0000259" key="1">
    <source>
        <dbReference type="Pfam" id="PF24573"/>
    </source>
</evidence>
<dbReference type="PANTHER" id="PTHR16216">
    <property type="entry name" value="DYNEIN ASSEMBLY FACTOR 5, AXONEMAL"/>
    <property type="match status" value="1"/>
</dbReference>
<organism evidence="3 4">
    <name type="scientific">Dufourea novaeangliae</name>
    <name type="common">Sweat bee</name>
    <dbReference type="NCBI Taxonomy" id="178035"/>
    <lineage>
        <taxon>Eukaryota</taxon>
        <taxon>Metazoa</taxon>
        <taxon>Ecdysozoa</taxon>
        <taxon>Arthropoda</taxon>
        <taxon>Hexapoda</taxon>
        <taxon>Insecta</taxon>
        <taxon>Pterygota</taxon>
        <taxon>Neoptera</taxon>
        <taxon>Endopterygota</taxon>
        <taxon>Hymenoptera</taxon>
        <taxon>Apocrita</taxon>
        <taxon>Aculeata</taxon>
        <taxon>Apoidea</taxon>
        <taxon>Anthophila</taxon>
        <taxon>Halictidae</taxon>
        <taxon>Rophitinae</taxon>
        <taxon>Dufourea</taxon>
    </lineage>
</organism>
<name>A0A154PC17_DUFNO</name>
<dbReference type="Pfam" id="PF25757">
    <property type="entry name" value="TPR_DNAAF5"/>
    <property type="match status" value="1"/>
</dbReference>
<dbReference type="GO" id="GO:0045505">
    <property type="term" value="F:dynein intermediate chain binding"/>
    <property type="evidence" value="ECO:0007669"/>
    <property type="project" value="TreeGrafter"/>
</dbReference>
<dbReference type="InterPro" id="IPR016024">
    <property type="entry name" value="ARM-type_fold"/>
</dbReference>
<evidence type="ECO:0000313" key="3">
    <source>
        <dbReference type="EMBL" id="KZC09363.1"/>
    </source>
</evidence>
<dbReference type="OrthoDB" id="413572at2759"/>
<dbReference type="GO" id="GO:0036158">
    <property type="term" value="P:outer dynein arm assembly"/>
    <property type="evidence" value="ECO:0007669"/>
    <property type="project" value="TreeGrafter"/>
</dbReference>
<dbReference type="PANTHER" id="PTHR16216:SF2">
    <property type="entry name" value="DYNEIN AXONEMAL ASSEMBLY FACTOR 5"/>
    <property type="match status" value="1"/>
</dbReference>
<dbReference type="Gene3D" id="1.25.10.10">
    <property type="entry name" value="Leucine-rich Repeat Variant"/>
    <property type="match status" value="1"/>
</dbReference>
<evidence type="ECO:0000313" key="4">
    <source>
        <dbReference type="Proteomes" id="UP000076502"/>
    </source>
</evidence>
<dbReference type="InterPro" id="IPR011989">
    <property type="entry name" value="ARM-like"/>
</dbReference>
<feature type="domain" description="Dynein axonemal assembly factor 5 TPR repeats" evidence="2">
    <location>
        <begin position="16"/>
        <end position="300"/>
    </location>
</feature>
<keyword evidence="4" id="KW-1185">Reference proteome</keyword>
<dbReference type="GO" id="GO:0003341">
    <property type="term" value="P:cilium movement"/>
    <property type="evidence" value="ECO:0007669"/>
    <property type="project" value="TreeGrafter"/>
</dbReference>
<dbReference type="InterPro" id="IPR056497">
    <property type="entry name" value="HEAT_DAAF5"/>
</dbReference>
<protein>
    <submittedName>
        <fullName evidence="3">HEAT repeat-containing protein 2</fullName>
    </submittedName>
</protein>